<gene>
    <name evidence="1" type="ORF">SLNSH_16975</name>
</gene>
<name>A0A2T1HQA7_9HYPH</name>
<dbReference type="RefSeq" id="WP_106338203.1">
    <property type="nucleotide sequence ID" value="NZ_PVZS01000020.1"/>
</dbReference>
<organism evidence="1 2">
    <name type="scientific">Alsobacter soli</name>
    <dbReference type="NCBI Taxonomy" id="2109933"/>
    <lineage>
        <taxon>Bacteria</taxon>
        <taxon>Pseudomonadati</taxon>
        <taxon>Pseudomonadota</taxon>
        <taxon>Alphaproteobacteria</taxon>
        <taxon>Hyphomicrobiales</taxon>
        <taxon>Alsobacteraceae</taxon>
        <taxon>Alsobacter</taxon>
    </lineage>
</organism>
<keyword evidence="2" id="KW-1185">Reference proteome</keyword>
<sequence length="276" mass="30614">MLHLLERARARGDAKITIRGGDECALTNISVRPADNVAVLLFRRSDASAATPYFEHAKTRAIRKADKLADEAVAVSAHLFVELSGNGSQPRRNRAVLEEMPGLGRSYIESILKSVLQPHKYSYTEANGEDAETYTIAELEGFLSATLGEALKDGRVPFVQLVREGKATGFDTEAFIPKEQKMKLAVKASGPSLLEKLRGLRAWATREGWDDVRVQIVMPEGRSRLVSVPRDEDAGTVLFVRSEQVYVKNDLEVCHEDVSEELTEKAKEILSKAWHP</sequence>
<accession>A0A2T1HQA7</accession>
<reference evidence="2" key="1">
    <citation type="submission" date="2018-03" db="EMBL/GenBank/DDBJ databases">
        <authorList>
            <person name="Sun L."/>
            <person name="Liu H."/>
            <person name="Chen W."/>
            <person name="Huang K."/>
            <person name="Liu W."/>
            <person name="Gao X."/>
        </authorList>
    </citation>
    <scope>NUCLEOTIDE SEQUENCE [LARGE SCALE GENOMIC DNA]</scope>
    <source>
        <strain evidence="2">SH9</strain>
    </source>
</reference>
<dbReference type="AlphaFoldDB" id="A0A2T1HQA7"/>
<evidence type="ECO:0000313" key="1">
    <source>
        <dbReference type="EMBL" id="PSC03802.1"/>
    </source>
</evidence>
<evidence type="ECO:0000313" key="2">
    <source>
        <dbReference type="Proteomes" id="UP000239772"/>
    </source>
</evidence>
<dbReference type="OrthoDB" id="9982478at2"/>
<proteinExistence type="predicted"/>
<dbReference type="EMBL" id="PVZS01000020">
    <property type="protein sequence ID" value="PSC03802.1"/>
    <property type="molecule type" value="Genomic_DNA"/>
</dbReference>
<dbReference type="Proteomes" id="UP000239772">
    <property type="component" value="Unassembled WGS sequence"/>
</dbReference>
<protein>
    <submittedName>
        <fullName evidence="1">Uncharacterized protein</fullName>
    </submittedName>
</protein>
<comment type="caution">
    <text evidence="1">The sequence shown here is derived from an EMBL/GenBank/DDBJ whole genome shotgun (WGS) entry which is preliminary data.</text>
</comment>